<dbReference type="Pfam" id="PF05130">
    <property type="entry name" value="FlgN"/>
    <property type="match status" value="1"/>
</dbReference>
<reference evidence="5" key="1">
    <citation type="submission" date="2016-10" db="EMBL/GenBank/DDBJ databases">
        <authorList>
            <person name="Varghese N."/>
            <person name="Submissions S."/>
        </authorList>
    </citation>
    <scope>NUCLEOTIDE SEQUENCE [LARGE SCALE GENOMIC DNA]</scope>
    <source>
        <strain evidence="5">CGMCC 1.11014</strain>
    </source>
</reference>
<dbReference type="InterPro" id="IPR036679">
    <property type="entry name" value="FlgN-like_sf"/>
</dbReference>
<dbReference type="STRING" id="1035707.SAMN05216552_1006191"/>
<keyword evidence="4" id="KW-0966">Cell projection</keyword>
<dbReference type="GO" id="GO:0044780">
    <property type="term" value="P:bacterial-type flagellum assembly"/>
    <property type="evidence" value="ECO:0007669"/>
    <property type="project" value="InterPro"/>
</dbReference>
<evidence type="ECO:0000256" key="2">
    <source>
        <dbReference type="ARBA" id="ARBA00007703"/>
    </source>
</evidence>
<sequence>MNTAVAATGAAANPATRQEAMQQFLQGVAADTEAYQALLDLLEQQFHAALRHQSARLGEVAEAVSALADTLELRRRQRVALATQLAGPDATMAQVYALLKPELRARLEQDWRRLETMVTECKRLGKRNSDLLVDQYTIMQRVLHGEDQIYEPV</sequence>
<name>A0A1I7HU23_9BURK</name>
<dbReference type="RefSeq" id="WP_229489702.1">
    <property type="nucleotide sequence ID" value="NZ_FPBO01000006.1"/>
</dbReference>
<keyword evidence="3" id="KW-1005">Bacterial flagellum biogenesis</keyword>
<comment type="function">
    <text evidence="1">Required for the efficient initiation of filament assembly.</text>
</comment>
<evidence type="ECO:0000313" key="5">
    <source>
        <dbReference type="Proteomes" id="UP000199391"/>
    </source>
</evidence>
<dbReference type="SUPFAM" id="SSF140566">
    <property type="entry name" value="FlgN-like"/>
    <property type="match status" value="1"/>
</dbReference>
<comment type="similarity">
    <text evidence="2">Belongs to the FlgN family.</text>
</comment>
<gene>
    <name evidence="4" type="ORF">SAMN05216552_1006191</name>
</gene>
<evidence type="ECO:0000256" key="1">
    <source>
        <dbReference type="ARBA" id="ARBA00002397"/>
    </source>
</evidence>
<protein>
    <submittedName>
        <fullName evidence="4">Flagella synthesis protein FlgN</fullName>
    </submittedName>
</protein>
<keyword evidence="5" id="KW-1185">Reference proteome</keyword>
<keyword evidence="4" id="KW-0969">Cilium</keyword>
<proteinExistence type="inferred from homology"/>
<evidence type="ECO:0000256" key="3">
    <source>
        <dbReference type="ARBA" id="ARBA00022795"/>
    </source>
</evidence>
<evidence type="ECO:0000313" key="4">
    <source>
        <dbReference type="EMBL" id="SFU64234.1"/>
    </source>
</evidence>
<dbReference type="InterPro" id="IPR007809">
    <property type="entry name" value="FlgN-like"/>
</dbReference>
<dbReference type="Gene3D" id="1.20.58.300">
    <property type="entry name" value="FlgN-like"/>
    <property type="match status" value="1"/>
</dbReference>
<dbReference type="AlphaFoldDB" id="A0A1I7HU23"/>
<keyword evidence="4" id="KW-0282">Flagellum</keyword>
<organism evidence="4 5">
    <name type="scientific">Pseudoduganella namucuonensis</name>
    <dbReference type="NCBI Taxonomy" id="1035707"/>
    <lineage>
        <taxon>Bacteria</taxon>
        <taxon>Pseudomonadati</taxon>
        <taxon>Pseudomonadota</taxon>
        <taxon>Betaproteobacteria</taxon>
        <taxon>Burkholderiales</taxon>
        <taxon>Oxalobacteraceae</taxon>
        <taxon>Telluria group</taxon>
        <taxon>Pseudoduganella</taxon>
    </lineage>
</organism>
<dbReference type="Proteomes" id="UP000199391">
    <property type="component" value="Unassembled WGS sequence"/>
</dbReference>
<dbReference type="EMBL" id="FPBO01000006">
    <property type="protein sequence ID" value="SFU64234.1"/>
    <property type="molecule type" value="Genomic_DNA"/>
</dbReference>
<accession>A0A1I7HU23</accession>